<dbReference type="EMBL" id="SPMY01000081">
    <property type="protein sequence ID" value="NMQ29975.1"/>
    <property type="molecule type" value="Genomic_DNA"/>
</dbReference>
<keyword evidence="3" id="KW-1005">Bacterial flagellum biogenesis</keyword>
<protein>
    <recommendedName>
        <fullName evidence="5">Flagellar hook-length control protein-like C-terminal domain-containing protein</fullName>
    </recommendedName>
</protein>
<gene>
    <name evidence="6" type="ORF">E4Q23_20765</name>
</gene>
<evidence type="ECO:0000313" key="6">
    <source>
        <dbReference type="EMBL" id="NMQ29975.1"/>
    </source>
</evidence>
<dbReference type="Proteomes" id="UP000749010">
    <property type="component" value="Unassembled WGS sequence"/>
</dbReference>
<evidence type="ECO:0000259" key="5">
    <source>
        <dbReference type="Pfam" id="PF02120"/>
    </source>
</evidence>
<feature type="domain" description="Flagellar hook-length control protein-like C-terminal" evidence="5">
    <location>
        <begin position="307"/>
        <end position="387"/>
    </location>
</feature>
<comment type="caution">
    <text evidence="6">The sequence shown here is derived from an EMBL/GenBank/DDBJ whole genome shotgun (WGS) entry which is preliminary data.</text>
</comment>
<reference evidence="6 7" key="1">
    <citation type="submission" date="2019-03" db="EMBL/GenBank/DDBJ databases">
        <title>Metabolic reconstructions from genomes of highly enriched 'Candidatus Accumulibacter' and 'Candidatus Competibacter' bioreactor populations.</title>
        <authorList>
            <person name="Annavajhala M.K."/>
            <person name="Welles L."/>
            <person name="Abbas B."/>
            <person name="Sorokin D."/>
            <person name="Park H."/>
            <person name="Van Loosdrecht M."/>
            <person name="Chandran K."/>
        </authorList>
    </citation>
    <scope>NUCLEOTIDE SEQUENCE [LARGE SCALE GENOMIC DNA]</scope>
    <source>
        <strain evidence="6 7">SBR_S</strain>
    </source>
</reference>
<dbReference type="PANTHER" id="PTHR37533">
    <property type="entry name" value="FLAGELLAR HOOK-LENGTH CONTROL PROTEIN"/>
    <property type="match status" value="1"/>
</dbReference>
<evidence type="ECO:0000256" key="1">
    <source>
        <dbReference type="ARBA" id="ARBA00003944"/>
    </source>
</evidence>
<dbReference type="Pfam" id="PF02120">
    <property type="entry name" value="Flg_hook"/>
    <property type="match status" value="1"/>
</dbReference>
<organism evidence="6 7">
    <name type="scientific">Candidatus Accumulibacter phosphatis</name>
    <dbReference type="NCBI Taxonomy" id="327160"/>
    <lineage>
        <taxon>Bacteria</taxon>
        <taxon>Pseudomonadati</taxon>
        <taxon>Pseudomonadota</taxon>
        <taxon>Betaproteobacteria</taxon>
        <taxon>Candidatus Accumulibacter</taxon>
    </lineage>
</organism>
<dbReference type="CDD" id="cd17470">
    <property type="entry name" value="T3SS_Flik_C"/>
    <property type="match status" value="1"/>
</dbReference>
<accession>A0ABX1U2R6</accession>
<feature type="compositionally biased region" description="Low complexity" evidence="4">
    <location>
        <begin position="171"/>
        <end position="214"/>
    </location>
</feature>
<evidence type="ECO:0000256" key="4">
    <source>
        <dbReference type="SAM" id="MobiDB-lite"/>
    </source>
</evidence>
<evidence type="ECO:0000256" key="2">
    <source>
        <dbReference type="ARBA" id="ARBA00009149"/>
    </source>
</evidence>
<comment type="similarity">
    <text evidence="2">Belongs to the FliK family.</text>
</comment>
<proteinExistence type="inferred from homology"/>
<dbReference type="InterPro" id="IPR001635">
    <property type="entry name" value="Flag_hook_Flik"/>
</dbReference>
<name>A0ABX1U2R6_9PROT</name>
<comment type="function">
    <text evidence="1">Controls the length of the flagellar hook.</text>
</comment>
<feature type="region of interest" description="Disordered" evidence="4">
    <location>
        <begin position="384"/>
        <end position="404"/>
    </location>
</feature>
<feature type="compositionally biased region" description="Polar residues" evidence="4">
    <location>
        <begin position="384"/>
        <end position="397"/>
    </location>
</feature>
<sequence>MPFSNAIAPAKQSWKGVRSKRHRTSGPLAGSTTKKTANRLANAVWNDNCLAIGKTCRGGSSMSITIVASFAPAAVLGASAAGGASDPLAVDDESTGLDFASVLLAQPVSAAPLASESSEAVTDDMATLPEAAPDFAGGGFLAMLGLNQLNQLPSLQAVNPASRGDRAEIAPLSTSLPTPGSPLSTSLPTPGSPLLASAATASASSESAQGSSPGSDERGAWAASTAPMAWTSAGKAAKFAVADLLAPAFGQNDMKRPEQQVLPASNLATLSPVSQAPNASAGIVPETSLGLQTALRDPSWATDFGQKLLWFAASDKQLAQLTLNPPQLGSIEITLKIDKDSANAHFVSANADVRGAIEAALPRLREMFANAGIDLGQVSVGSESFRQSADSQRQASGSPRPVSDTAILGGDSVSALLGQSISTHRGSALVDIFA</sequence>
<evidence type="ECO:0000313" key="7">
    <source>
        <dbReference type="Proteomes" id="UP000749010"/>
    </source>
</evidence>
<dbReference type="PRINTS" id="PR01007">
    <property type="entry name" value="FLGHOOKFLIK"/>
</dbReference>
<keyword evidence="7" id="KW-1185">Reference proteome</keyword>
<evidence type="ECO:0000256" key="3">
    <source>
        <dbReference type="ARBA" id="ARBA00022795"/>
    </source>
</evidence>
<dbReference type="InterPro" id="IPR052563">
    <property type="entry name" value="FliK"/>
</dbReference>
<dbReference type="InterPro" id="IPR038610">
    <property type="entry name" value="FliK-like_C_sf"/>
</dbReference>
<dbReference type="InterPro" id="IPR021136">
    <property type="entry name" value="Flagellar_hook_control-like_C"/>
</dbReference>
<feature type="region of interest" description="Disordered" evidence="4">
    <location>
        <begin position="1"/>
        <end position="33"/>
    </location>
</feature>
<dbReference type="Gene3D" id="3.30.750.140">
    <property type="match status" value="1"/>
</dbReference>
<dbReference type="PANTHER" id="PTHR37533:SF2">
    <property type="entry name" value="FLAGELLAR HOOK-LENGTH CONTROL PROTEIN"/>
    <property type="match status" value="1"/>
</dbReference>
<feature type="region of interest" description="Disordered" evidence="4">
    <location>
        <begin position="171"/>
        <end position="222"/>
    </location>
</feature>